<dbReference type="InterPro" id="IPR050194">
    <property type="entry name" value="Glycosyltransferase_grp1"/>
</dbReference>
<sequence length="187" mass="19956">NSVDTELFAPDSSVSKRFDVITVCRLVPWKGVDELISECSKRGLSLAVVGNGPERSNLEKLAQGQSGCAVTFLGDVTHTNLPALLNASKIFVLNSHYEGSPHSLIEALSIGMVAIARESTGSTEVIIDSVNGLLSGKSRSLGDCIDLLIKDSALIKKLQRGARATALTEYDQELNFGRIKSVLEGVL</sequence>
<evidence type="ECO:0000313" key="2">
    <source>
        <dbReference type="EMBL" id="NBR94667.1"/>
    </source>
</evidence>
<dbReference type="PANTHER" id="PTHR45947">
    <property type="entry name" value="SULFOQUINOVOSYL TRANSFERASE SQD2"/>
    <property type="match status" value="1"/>
</dbReference>
<dbReference type="InterPro" id="IPR001296">
    <property type="entry name" value="Glyco_trans_1"/>
</dbReference>
<feature type="domain" description="Glycosyl transferase family 1" evidence="1">
    <location>
        <begin position="10"/>
        <end position="163"/>
    </location>
</feature>
<evidence type="ECO:0000259" key="1">
    <source>
        <dbReference type="Pfam" id="PF00534"/>
    </source>
</evidence>
<dbReference type="CDD" id="cd03801">
    <property type="entry name" value="GT4_PimA-like"/>
    <property type="match status" value="1"/>
</dbReference>
<feature type="non-terminal residue" evidence="2">
    <location>
        <position position="1"/>
    </location>
</feature>
<proteinExistence type="predicted"/>
<gene>
    <name evidence="2" type="ORF">EBT44_07670</name>
</gene>
<dbReference type="EMBL" id="RFXN01000254">
    <property type="protein sequence ID" value="NBR94667.1"/>
    <property type="molecule type" value="Genomic_DNA"/>
</dbReference>
<reference evidence="2" key="1">
    <citation type="submission" date="2018-10" db="EMBL/GenBank/DDBJ databases">
        <title>Iterative Subtractive Binning of Freshwater Chronoseries Metagenomes Recovers Nearly Complete Genomes from over Four Hundred Novel Species.</title>
        <authorList>
            <person name="Rodriguez-R L.M."/>
            <person name="Tsementzi D."/>
            <person name="Luo C."/>
            <person name="Konstantinidis K.T."/>
        </authorList>
    </citation>
    <scope>NUCLEOTIDE SEQUENCE</scope>
    <source>
        <strain evidence="2">WB5_2A_028</strain>
    </source>
</reference>
<dbReference type="Pfam" id="PF00534">
    <property type="entry name" value="Glycos_transf_1"/>
    <property type="match status" value="1"/>
</dbReference>
<organism evidence="2 3">
    <name type="scientific">Candidatus Fonsibacter lacus</name>
    <dbReference type="NCBI Taxonomy" id="2576439"/>
    <lineage>
        <taxon>Bacteria</taxon>
        <taxon>Pseudomonadati</taxon>
        <taxon>Pseudomonadota</taxon>
        <taxon>Alphaproteobacteria</taxon>
        <taxon>Candidatus Pelagibacterales</taxon>
        <taxon>Candidatus Pelagibacterales incertae sedis</taxon>
        <taxon>Candidatus Fonsibacter</taxon>
    </lineage>
</organism>
<dbReference type="Gene3D" id="3.40.50.2000">
    <property type="entry name" value="Glycogen Phosphorylase B"/>
    <property type="match status" value="1"/>
</dbReference>
<dbReference type="GO" id="GO:0016757">
    <property type="term" value="F:glycosyltransferase activity"/>
    <property type="evidence" value="ECO:0007669"/>
    <property type="project" value="InterPro"/>
</dbReference>
<accession>A0A965GE57</accession>
<dbReference type="PANTHER" id="PTHR45947:SF3">
    <property type="entry name" value="SULFOQUINOVOSYL TRANSFERASE SQD2"/>
    <property type="match status" value="1"/>
</dbReference>
<dbReference type="AlphaFoldDB" id="A0A965GE57"/>
<evidence type="ECO:0000313" key="3">
    <source>
        <dbReference type="Proteomes" id="UP000740727"/>
    </source>
</evidence>
<dbReference type="Proteomes" id="UP000740727">
    <property type="component" value="Unassembled WGS sequence"/>
</dbReference>
<name>A0A965GE57_9PROT</name>
<dbReference type="SUPFAM" id="SSF53756">
    <property type="entry name" value="UDP-Glycosyltransferase/glycogen phosphorylase"/>
    <property type="match status" value="1"/>
</dbReference>
<protein>
    <submittedName>
        <fullName evidence="2">Glycosyltransferase</fullName>
    </submittedName>
</protein>
<comment type="caution">
    <text evidence="2">The sequence shown here is derived from an EMBL/GenBank/DDBJ whole genome shotgun (WGS) entry which is preliminary data.</text>
</comment>